<sequence>MTVARSPLPLGHRPPYLCATRSSGASMSISIHQASVPVFIQGLKGLKGVLTKTAAQVEARGWDPEALLKARLYPDMFPLLRQVQIATDFAKGCSARLAGEEVPAWDDVETSFAELIARIDRAIAYVEGLDPAAFAGAEDRDIALTRRGETSVVKGLAYFQGQAQPNFFFHLTTAYAILRHNGVEVGKRDYLGTV</sequence>
<dbReference type="SUPFAM" id="SSF109854">
    <property type="entry name" value="DinB/YfiT-like putative metalloenzymes"/>
    <property type="match status" value="1"/>
</dbReference>
<dbReference type="Gene3D" id="1.20.120.450">
    <property type="entry name" value="dinb family like domain"/>
    <property type="match status" value="1"/>
</dbReference>
<organism evidence="1 2">
    <name type="scientific">Caulobacter henricii</name>
    <dbReference type="NCBI Taxonomy" id="69395"/>
    <lineage>
        <taxon>Bacteria</taxon>
        <taxon>Pseudomonadati</taxon>
        <taxon>Pseudomonadota</taxon>
        <taxon>Alphaproteobacteria</taxon>
        <taxon>Caulobacterales</taxon>
        <taxon>Caulobacteraceae</taxon>
        <taxon>Caulobacter</taxon>
    </lineage>
</organism>
<dbReference type="InterPro" id="IPR034660">
    <property type="entry name" value="DinB/YfiT-like"/>
</dbReference>
<keyword evidence="2" id="KW-1185">Reference proteome</keyword>
<evidence type="ECO:0000313" key="1">
    <source>
        <dbReference type="EMBL" id="ALL15007.1"/>
    </source>
</evidence>
<dbReference type="AlphaFoldDB" id="A0A0P0P368"/>
<dbReference type="EMBL" id="CP013002">
    <property type="protein sequence ID" value="ALL15007.1"/>
    <property type="molecule type" value="Genomic_DNA"/>
</dbReference>
<dbReference type="PANTHER" id="PTHR36922">
    <property type="entry name" value="BLL2446 PROTEIN"/>
    <property type="match status" value="1"/>
</dbReference>
<dbReference type="PANTHER" id="PTHR36922:SF1">
    <property type="entry name" value="DUF1993 DOMAIN-CONTAINING PROTEIN"/>
    <property type="match status" value="1"/>
</dbReference>
<dbReference type="OrthoDB" id="338237at2"/>
<name>A0A0P0P368_9CAUL</name>
<evidence type="ECO:0000313" key="2">
    <source>
        <dbReference type="Proteomes" id="UP000056905"/>
    </source>
</evidence>
<proteinExistence type="predicted"/>
<dbReference type="STRING" id="69395.AQ619_17480"/>
<dbReference type="KEGG" id="chq:AQ619_17480"/>
<reference evidence="1 2" key="1">
    <citation type="submission" date="2015-10" db="EMBL/GenBank/DDBJ databases">
        <title>Conservation of the essential genome among Caulobacter and Brevundimonas species.</title>
        <authorList>
            <person name="Scott D."/>
            <person name="Ely B."/>
        </authorList>
    </citation>
    <scope>NUCLEOTIDE SEQUENCE [LARGE SCALE GENOMIC DNA]</scope>
    <source>
        <strain evidence="1 2">CB4</strain>
    </source>
</reference>
<protein>
    <recommendedName>
        <fullName evidence="3">DUF1993 domain-containing protein</fullName>
    </recommendedName>
</protein>
<evidence type="ECO:0008006" key="3">
    <source>
        <dbReference type="Google" id="ProtNLM"/>
    </source>
</evidence>
<gene>
    <name evidence="1" type="ORF">AQ619_17480</name>
</gene>
<dbReference type="Proteomes" id="UP000056905">
    <property type="component" value="Chromosome"/>
</dbReference>
<dbReference type="Pfam" id="PF09351">
    <property type="entry name" value="DUF1993"/>
    <property type="match status" value="1"/>
</dbReference>
<accession>A0A0P0P368</accession>
<dbReference type="InterPro" id="IPR018531">
    <property type="entry name" value="DUF1993"/>
</dbReference>